<evidence type="ECO:0000256" key="1">
    <source>
        <dbReference type="SAM" id="SignalP"/>
    </source>
</evidence>
<evidence type="ECO:0000259" key="2">
    <source>
        <dbReference type="PROSITE" id="PS50983"/>
    </source>
</evidence>
<proteinExistence type="predicted"/>
<dbReference type="Gene3D" id="3.40.50.1980">
    <property type="entry name" value="Nitrogenase molybdenum iron protein domain"/>
    <property type="match status" value="2"/>
</dbReference>
<dbReference type="InterPro" id="IPR002491">
    <property type="entry name" value="ABC_transptr_periplasmic_BD"/>
</dbReference>
<feature type="signal peptide" evidence="1">
    <location>
        <begin position="1"/>
        <end position="17"/>
    </location>
</feature>
<organism evidence="3 4">
    <name type="scientific">Sphingomonas guangdongensis</name>
    <dbReference type="NCBI Taxonomy" id="1141890"/>
    <lineage>
        <taxon>Bacteria</taxon>
        <taxon>Pseudomonadati</taxon>
        <taxon>Pseudomonadota</taxon>
        <taxon>Alphaproteobacteria</taxon>
        <taxon>Sphingomonadales</taxon>
        <taxon>Sphingomonadaceae</taxon>
        <taxon>Sphingomonas</taxon>
    </lineage>
</organism>
<dbReference type="OrthoDB" id="1632039at2"/>
<dbReference type="RefSeq" id="WP_097063559.1">
    <property type="nucleotide sequence ID" value="NZ_OBMI01000002.1"/>
</dbReference>
<dbReference type="AlphaFoldDB" id="A0A285QX97"/>
<protein>
    <submittedName>
        <fullName evidence="3">Iron complex transport system substrate-binding protein</fullName>
    </submittedName>
</protein>
<dbReference type="Pfam" id="PF01497">
    <property type="entry name" value="Peripla_BP_2"/>
    <property type="match status" value="1"/>
</dbReference>
<dbReference type="EMBL" id="OBMI01000002">
    <property type="protein sequence ID" value="SOB86543.1"/>
    <property type="molecule type" value="Genomic_DNA"/>
</dbReference>
<keyword evidence="1" id="KW-0732">Signal</keyword>
<reference evidence="3 4" key="1">
    <citation type="submission" date="2017-07" db="EMBL/GenBank/DDBJ databases">
        <authorList>
            <person name="Sun Z.S."/>
            <person name="Albrecht U."/>
            <person name="Echele G."/>
            <person name="Lee C.C."/>
        </authorList>
    </citation>
    <scope>NUCLEOTIDE SEQUENCE [LARGE SCALE GENOMIC DNA]</scope>
    <source>
        <strain evidence="3 4">CGMCC 1.12672</strain>
    </source>
</reference>
<sequence length="269" mass="27283">MRALCFALLLLAGCAPAAEGARGGIVSLNPCADQLLVALVPPDKIAAISHYSQAPGATSLPLAVARRFRATAGTAEEVIALAPDLVLATSFTPPATRAAFARAGLRTLYLGSPTTIAASQAQVVEVATAVGAEARGSALNRRIDAAVAAQRADQAGVPALLYISGNLANGGGTLLTQLMALTGFRNAAVDHGLTVTGTLPVETLLARPPAVILSPDAGGRTAALRRRLLARTGARVREVAFPRALINCGGPTIPAALARLRAIRAQVAA</sequence>
<dbReference type="PANTHER" id="PTHR30535:SF4">
    <property type="entry name" value="HEMIN-BINDING PERIPLASMIC PROTEIN HMUT"/>
    <property type="match status" value="1"/>
</dbReference>
<evidence type="ECO:0000313" key="3">
    <source>
        <dbReference type="EMBL" id="SOB86543.1"/>
    </source>
</evidence>
<dbReference type="InterPro" id="IPR050902">
    <property type="entry name" value="ABC_Transporter_SBP"/>
</dbReference>
<evidence type="ECO:0000313" key="4">
    <source>
        <dbReference type="Proteomes" id="UP000219494"/>
    </source>
</evidence>
<feature type="chain" id="PRO_5012877116" evidence="1">
    <location>
        <begin position="18"/>
        <end position="269"/>
    </location>
</feature>
<dbReference type="SUPFAM" id="SSF53807">
    <property type="entry name" value="Helical backbone' metal receptor"/>
    <property type="match status" value="1"/>
</dbReference>
<name>A0A285QX97_9SPHN</name>
<feature type="domain" description="Fe/B12 periplasmic-binding" evidence="2">
    <location>
        <begin position="24"/>
        <end position="269"/>
    </location>
</feature>
<accession>A0A285QX97</accession>
<keyword evidence="4" id="KW-1185">Reference proteome</keyword>
<dbReference type="PANTHER" id="PTHR30535">
    <property type="entry name" value="VITAMIN B12-BINDING PROTEIN"/>
    <property type="match status" value="1"/>
</dbReference>
<dbReference type="Proteomes" id="UP000219494">
    <property type="component" value="Unassembled WGS sequence"/>
</dbReference>
<dbReference type="PROSITE" id="PS50983">
    <property type="entry name" value="FE_B12_PBP"/>
    <property type="match status" value="1"/>
</dbReference>
<gene>
    <name evidence="3" type="ORF">SAMN06297144_1649</name>
</gene>